<reference evidence="8 9" key="1">
    <citation type="journal article" date="2016" name="Sci. Rep.">
        <title>The Dendrobium catenatum Lindl. genome sequence provides insights into polysaccharide synthase, floral development and adaptive evolution.</title>
        <authorList>
            <person name="Zhang G.Q."/>
            <person name="Xu Q."/>
            <person name="Bian C."/>
            <person name="Tsai W.C."/>
            <person name="Yeh C.M."/>
            <person name="Liu K.W."/>
            <person name="Yoshida K."/>
            <person name="Zhang L.S."/>
            <person name="Chang S.B."/>
            <person name="Chen F."/>
            <person name="Shi Y."/>
            <person name="Su Y.Y."/>
            <person name="Zhang Y.Q."/>
            <person name="Chen L.J."/>
            <person name="Yin Y."/>
            <person name="Lin M."/>
            <person name="Huang H."/>
            <person name="Deng H."/>
            <person name="Wang Z.W."/>
            <person name="Zhu S.L."/>
            <person name="Zhao X."/>
            <person name="Deng C."/>
            <person name="Niu S.C."/>
            <person name="Huang J."/>
            <person name="Wang M."/>
            <person name="Liu G.H."/>
            <person name="Yang H.J."/>
            <person name="Xiao X.J."/>
            <person name="Hsiao Y.Y."/>
            <person name="Wu W.L."/>
            <person name="Chen Y.Y."/>
            <person name="Mitsuda N."/>
            <person name="Ohme-Takagi M."/>
            <person name="Luo Y.B."/>
            <person name="Van de Peer Y."/>
            <person name="Liu Z.J."/>
        </authorList>
    </citation>
    <scope>NUCLEOTIDE SEQUENCE [LARGE SCALE GENOMIC DNA]</scope>
    <source>
        <tissue evidence="8">The whole plant</tissue>
    </source>
</reference>
<evidence type="ECO:0000256" key="4">
    <source>
        <dbReference type="ARBA" id="ARBA00022723"/>
    </source>
</evidence>
<dbReference type="GO" id="GO:0017183">
    <property type="term" value="P:protein histidyl modification to diphthamide"/>
    <property type="evidence" value="ECO:0007669"/>
    <property type="project" value="UniProtKB-UniPathway"/>
</dbReference>
<dbReference type="GO" id="GO:0046872">
    <property type="term" value="F:metal ion binding"/>
    <property type="evidence" value="ECO:0007669"/>
    <property type="project" value="UniProtKB-KW"/>
</dbReference>
<dbReference type="EMBL" id="KZ503305">
    <property type="protein sequence ID" value="PKU65790.1"/>
    <property type="molecule type" value="Genomic_DNA"/>
</dbReference>
<dbReference type="UniPathway" id="UPA00559"/>
<gene>
    <name evidence="8" type="ORF">MA16_Dca027241</name>
</gene>
<dbReference type="GO" id="GO:0090560">
    <property type="term" value="F:2-(3-amino-3-carboxypropyl)histidine synthase activity"/>
    <property type="evidence" value="ECO:0007669"/>
    <property type="project" value="InterPro"/>
</dbReference>
<comment type="cofactor">
    <cofactor evidence="1">
        <name>[4Fe-4S] cluster</name>
        <dbReference type="ChEBI" id="CHEBI:49883"/>
    </cofactor>
</comment>
<dbReference type="FunFam" id="3.40.50.11840:FF:000004">
    <property type="entry name" value="2-(3-amino-3-carboxypropyl)histidine synthase subunit 2"/>
    <property type="match status" value="1"/>
</dbReference>
<keyword evidence="5 7" id="KW-0408">Iron</keyword>
<evidence type="ECO:0000256" key="1">
    <source>
        <dbReference type="ARBA" id="ARBA00001966"/>
    </source>
</evidence>
<dbReference type="PANTHER" id="PTHR10762:SF2">
    <property type="entry name" value="2-(3-AMINO-3-CARBOXYPROPYL)HISTIDINE SYNTHASE SUBUNIT 2"/>
    <property type="match status" value="1"/>
</dbReference>
<dbReference type="NCBIfam" id="TIGR00322">
    <property type="entry name" value="diphth2_R"/>
    <property type="match status" value="1"/>
</dbReference>
<accession>A0A2I0VQV9</accession>
<proteinExistence type="inferred from homology"/>
<evidence type="ECO:0000313" key="9">
    <source>
        <dbReference type="Proteomes" id="UP000233837"/>
    </source>
</evidence>
<keyword evidence="9" id="KW-1185">Reference proteome</keyword>
<dbReference type="AlphaFoldDB" id="A0A2I0VQV9"/>
<organism evidence="8 9">
    <name type="scientific">Dendrobium catenatum</name>
    <dbReference type="NCBI Taxonomy" id="906689"/>
    <lineage>
        <taxon>Eukaryota</taxon>
        <taxon>Viridiplantae</taxon>
        <taxon>Streptophyta</taxon>
        <taxon>Embryophyta</taxon>
        <taxon>Tracheophyta</taxon>
        <taxon>Spermatophyta</taxon>
        <taxon>Magnoliopsida</taxon>
        <taxon>Liliopsida</taxon>
        <taxon>Asparagales</taxon>
        <taxon>Orchidaceae</taxon>
        <taxon>Epidendroideae</taxon>
        <taxon>Malaxideae</taxon>
        <taxon>Dendrobiinae</taxon>
        <taxon>Dendrobium</taxon>
    </lineage>
</organism>
<dbReference type="GO" id="GO:0051536">
    <property type="term" value="F:iron-sulfur cluster binding"/>
    <property type="evidence" value="ECO:0007669"/>
    <property type="project" value="UniProtKB-KW"/>
</dbReference>
<dbReference type="SFLD" id="SFLDF00408">
    <property type="entry name" value="Diphthamide_biosynthesis_famil"/>
    <property type="match status" value="1"/>
</dbReference>
<dbReference type="SFLD" id="SFLDG01121">
    <property type="entry name" value="Diphthamide_biosynthesis"/>
    <property type="match status" value="1"/>
</dbReference>
<dbReference type="NCBIfam" id="TIGR00272">
    <property type="entry name" value="DPH2"/>
    <property type="match status" value="1"/>
</dbReference>
<dbReference type="Gene3D" id="3.40.50.11840">
    <property type="entry name" value="Diphthamide synthesis DPH1/DPH2 domain 1"/>
    <property type="match status" value="1"/>
</dbReference>
<evidence type="ECO:0000256" key="3">
    <source>
        <dbReference type="ARBA" id="ARBA00006179"/>
    </source>
</evidence>
<dbReference type="Gene3D" id="3.40.50.11860">
    <property type="entry name" value="Diphthamide synthesis DPH1/DPH2 domain 3"/>
    <property type="match status" value="1"/>
</dbReference>
<keyword evidence="4 7" id="KW-0479">Metal-binding</keyword>
<evidence type="ECO:0000256" key="2">
    <source>
        <dbReference type="ARBA" id="ARBA00005156"/>
    </source>
</evidence>
<dbReference type="PANTHER" id="PTHR10762">
    <property type="entry name" value="DIPHTHAMIDE BIOSYNTHESIS PROTEIN"/>
    <property type="match status" value="1"/>
</dbReference>
<dbReference type="STRING" id="906689.A0A2I0VQV9"/>
<evidence type="ECO:0000313" key="8">
    <source>
        <dbReference type="EMBL" id="PKU65790.1"/>
    </source>
</evidence>
<dbReference type="InterPro" id="IPR010014">
    <property type="entry name" value="DHP2"/>
</dbReference>
<comment type="similarity">
    <text evidence="3 7">Belongs to the DPH1/DPH2 family. DPH2 subfamily.</text>
</comment>
<dbReference type="Pfam" id="PF01866">
    <property type="entry name" value="Diphthamide_syn"/>
    <property type="match status" value="1"/>
</dbReference>
<dbReference type="SFLD" id="SFLDS00032">
    <property type="entry name" value="Radical_SAM_3-amino-3-carboxyp"/>
    <property type="match status" value="1"/>
</dbReference>
<sequence length="498" mass="55402">MDLESNYEIHRTADYIRSNNFARVALQFPDELLKDSTRVARALRNELGRGVRLFVMADTAYGSCCVDEVGAAHVDAECVVHYGHACMSPTTTLPAFFVFGKASIDVSDCVQSLHHHLSSNNKPIMVLFGLEYAHALQDIKSAMAMSLPSTGFSPMIQYAEVTSSVVNPSGDSDEINGQDTKVVDLNCDEKDKTSKSEKCSKLVTDTRYDLGGLKWSIPMDQKINAYLLLWIGSEDSAFANIVLTFNSCEIARYDPEGRQFLRDFFHQKKTLKRRYYLVEKAKDANIVGILVGTLAVAGYLRMINQMKELIERAGKKSYTLVMGRPSPAKLANFPECDVFVYVSCAQTALLDSKDFLAPVITPFEAMLAFSSGKEWTGEYVMEFRDLMISAPQDINHIQEARFSFIKGGYMEDVQPHENEGQTNEESLALLESSKAALNSIDRPSNSILFNGSAQSGVDFFAARSFKGLKMQYDNPSPTSYIIGRSGRAAGYDDEKELR</sequence>
<evidence type="ECO:0000256" key="7">
    <source>
        <dbReference type="RuleBase" id="RU364133"/>
    </source>
</evidence>
<comment type="pathway">
    <text evidence="2 7">Protein modification; peptidyl-diphthamide biosynthesis.</text>
</comment>
<comment type="function">
    <text evidence="7">Required for the first step of diphthamide biosynthesis, a post-translational modification of histidine which occurs in elongation factor 2. DPH1 and DPH2 transfer a 3-amino-3-carboxypropyl (ACP) group from S-adenosyl-L-methionine (SAM) to a histidine residue, the reaction is assisted by a reduction system comprising DPH3 and a NADH-dependent reductase. Facilitates the reduction of the catalytic iron-sulfur cluster found in the DPH1 subunit.</text>
</comment>
<dbReference type="InterPro" id="IPR016435">
    <property type="entry name" value="DPH1/DPH2"/>
</dbReference>
<reference evidence="8 9" key="2">
    <citation type="journal article" date="2017" name="Nature">
        <title>The Apostasia genome and the evolution of orchids.</title>
        <authorList>
            <person name="Zhang G.Q."/>
            <person name="Liu K.W."/>
            <person name="Li Z."/>
            <person name="Lohaus R."/>
            <person name="Hsiao Y.Y."/>
            <person name="Niu S.C."/>
            <person name="Wang J.Y."/>
            <person name="Lin Y.C."/>
            <person name="Xu Q."/>
            <person name="Chen L.J."/>
            <person name="Yoshida K."/>
            <person name="Fujiwara S."/>
            <person name="Wang Z.W."/>
            <person name="Zhang Y.Q."/>
            <person name="Mitsuda N."/>
            <person name="Wang M."/>
            <person name="Liu G.H."/>
            <person name="Pecoraro L."/>
            <person name="Huang H.X."/>
            <person name="Xiao X.J."/>
            <person name="Lin M."/>
            <person name="Wu X.Y."/>
            <person name="Wu W.L."/>
            <person name="Chen Y.Y."/>
            <person name="Chang S.B."/>
            <person name="Sakamoto S."/>
            <person name="Ohme-Takagi M."/>
            <person name="Yagi M."/>
            <person name="Zeng S.J."/>
            <person name="Shen C.Y."/>
            <person name="Yeh C.M."/>
            <person name="Luo Y.B."/>
            <person name="Tsai W.C."/>
            <person name="Van de Peer Y."/>
            <person name="Liu Z.J."/>
        </authorList>
    </citation>
    <scope>NUCLEOTIDE SEQUENCE [LARGE SCALE GENOMIC DNA]</scope>
    <source>
        <tissue evidence="8">The whole plant</tissue>
    </source>
</reference>
<dbReference type="FunFam" id="3.40.50.11860:FF:000001">
    <property type="entry name" value="2-(3-amino-3-carboxypropyl)histidine synthase subunit 2"/>
    <property type="match status" value="1"/>
</dbReference>
<evidence type="ECO:0000256" key="6">
    <source>
        <dbReference type="ARBA" id="ARBA00023014"/>
    </source>
</evidence>
<protein>
    <recommendedName>
        <fullName evidence="7">2-(3-amino-3-carboxypropyl)histidine synthase subunit 2</fullName>
    </recommendedName>
</protein>
<evidence type="ECO:0000256" key="5">
    <source>
        <dbReference type="ARBA" id="ARBA00023004"/>
    </source>
</evidence>
<dbReference type="InterPro" id="IPR042263">
    <property type="entry name" value="DPH1/DPH2_1"/>
</dbReference>
<name>A0A2I0VQV9_9ASPA</name>
<dbReference type="Proteomes" id="UP000233837">
    <property type="component" value="Unassembled WGS sequence"/>
</dbReference>
<keyword evidence="6 7" id="KW-0411">Iron-sulfur</keyword>
<dbReference type="InterPro" id="IPR042265">
    <property type="entry name" value="DPH1/DPH2_3"/>
</dbReference>